<dbReference type="AlphaFoldDB" id="A0A930YNY6"/>
<sequence>MTNTDRPPVVVAVDGQPGSAGALRYAVDEAVRAGESLHLVHVRPGGPAQDLVPTVTWGEREAAGRAVLDHAYASARRLAPGLDITTELAVGPRAAEILSAARGGRLLLVGRTPHRVESPFGGTPAGLAARASCPVVVVPATWQAAPTSGLVVVGMKTRTHARELLSHAFAVADSRDAALVVVTAWELYDPAMDREEAGEHASEWEAEGRQVLRGIVGEWSDRCPSVPVDLRIVHGRAASVLEHASAEADLLLLAKHQHLVPPYGRLGRTAHALLRTSRCPVEVVPAGVVAELHSRRPALAVRA</sequence>
<dbReference type="PANTHER" id="PTHR46268:SF6">
    <property type="entry name" value="UNIVERSAL STRESS PROTEIN UP12"/>
    <property type="match status" value="1"/>
</dbReference>
<evidence type="ECO:0000259" key="2">
    <source>
        <dbReference type="Pfam" id="PF00582"/>
    </source>
</evidence>
<evidence type="ECO:0000313" key="4">
    <source>
        <dbReference type="Proteomes" id="UP000660668"/>
    </source>
</evidence>
<accession>A0A930YNY6</accession>
<dbReference type="Proteomes" id="UP000660668">
    <property type="component" value="Unassembled WGS sequence"/>
</dbReference>
<evidence type="ECO:0000256" key="1">
    <source>
        <dbReference type="ARBA" id="ARBA00008791"/>
    </source>
</evidence>
<gene>
    <name evidence="3" type="ORF">ISU10_05360</name>
</gene>
<dbReference type="InterPro" id="IPR014729">
    <property type="entry name" value="Rossmann-like_a/b/a_fold"/>
</dbReference>
<comment type="caution">
    <text evidence="3">The sequence shown here is derived from an EMBL/GenBank/DDBJ whole genome shotgun (WGS) entry which is preliminary data.</text>
</comment>
<name>A0A930YNY6_9ACTN</name>
<dbReference type="Pfam" id="PF00582">
    <property type="entry name" value="Usp"/>
    <property type="match status" value="2"/>
</dbReference>
<dbReference type="SUPFAM" id="SSF52402">
    <property type="entry name" value="Adenine nucleotide alpha hydrolases-like"/>
    <property type="match status" value="2"/>
</dbReference>
<reference evidence="3" key="1">
    <citation type="submission" date="2020-11" db="EMBL/GenBank/DDBJ databases">
        <title>Nocardioides cynanchi sp. nov., isolated from soil of rhizosphere of Cynanchum wilfordii.</title>
        <authorList>
            <person name="Lee J.-S."/>
            <person name="Suh M.K."/>
            <person name="Kim J.-S."/>
        </authorList>
    </citation>
    <scope>NUCLEOTIDE SEQUENCE</scope>
    <source>
        <strain evidence="3">KCTC 19276</strain>
    </source>
</reference>
<proteinExistence type="inferred from homology"/>
<organism evidence="3 4">
    <name type="scientific">Nocardioides agariphilus</name>
    <dbReference type="NCBI Taxonomy" id="433664"/>
    <lineage>
        <taxon>Bacteria</taxon>
        <taxon>Bacillati</taxon>
        <taxon>Actinomycetota</taxon>
        <taxon>Actinomycetes</taxon>
        <taxon>Propionibacteriales</taxon>
        <taxon>Nocardioidaceae</taxon>
        <taxon>Nocardioides</taxon>
    </lineage>
</organism>
<dbReference type="InterPro" id="IPR006016">
    <property type="entry name" value="UspA"/>
</dbReference>
<comment type="similarity">
    <text evidence="1">Belongs to the universal stress protein A family.</text>
</comment>
<dbReference type="EMBL" id="JADKPO010000005">
    <property type="protein sequence ID" value="MBF4767190.1"/>
    <property type="molecule type" value="Genomic_DNA"/>
</dbReference>
<keyword evidence="4" id="KW-1185">Reference proteome</keyword>
<protein>
    <submittedName>
        <fullName evidence="3">Universal stress protein</fullName>
    </submittedName>
</protein>
<dbReference type="CDD" id="cd00293">
    <property type="entry name" value="USP-like"/>
    <property type="match status" value="1"/>
</dbReference>
<dbReference type="RefSeq" id="WP_194695343.1">
    <property type="nucleotide sequence ID" value="NZ_JADKPO010000005.1"/>
</dbReference>
<evidence type="ECO:0000313" key="3">
    <source>
        <dbReference type="EMBL" id="MBF4767190.1"/>
    </source>
</evidence>
<dbReference type="Gene3D" id="3.40.50.620">
    <property type="entry name" value="HUPs"/>
    <property type="match status" value="2"/>
</dbReference>
<feature type="domain" description="UspA" evidence="2">
    <location>
        <begin position="151"/>
        <end position="285"/>
    </location>
</feature>
<feature type="domain" description="UspA" evidence="2">
    <location>
        <begin position="8"/>
        <end position="139"/>
    </location>
</feature>
<dbReference type="PANTHER" id="PTHR46268">
    <property type="entry name" value="STRESS RESPONSE PROTEIN NHAX"/>
    <property type="match status" value="1"/>
</dbReference>